<reference evidence="5" key="1">
    <citation type="journal article" date="2006" name="Mol. Biol. Evol.">
        <title>Evolution of the terminal regions of the Streptomyces linear chromosome.</title>
        <authorList>
            <person name="Choulet F."/>
            <person name="Aigle B."/>
            <person name="Gallois A."/>
            <person name="Mangenot S."/>
            <person name="Gerbaud C."/>
            <person name="Truong C."/>
            <person name="Francou F.X."/>
            <person name="Fourrier C."/>
            <person name="Guerineau M."/>
            <person name="Decaris B."/>
            <person name="Barbe V."/>
            <person name="Pernodet J.L."/>
            <person name="Leblond P."/>
        </authorList>
    </citation>
    <scope>NUCLEOTIDE SEQUENCE</scope>
    <source>
        <strain evidence="5">ATCC 23877</strain>
    </source>
</reference>
<dbReference type="InterPro" id="IPR036388">
    <property type="entry name" value="WH-like_DNA-bd_sf"/>
</dbReference>
<dbReference type="Pfam" id="PF00196">
    <property type="entry name" value="GerE"/>
    <property type="match status" value="1"/>
</dbReference>
<dbReference type="Gene3D" id="1.10.10.10">
    <property type="entry name" value="Winged helix-like DNA-binding domain superfamily/Winged helix DNA-binding domain"/>
    <property type="match status" value="1"/>
</dbReference>
<organism evidence="5">
    <name type="scientific">Streptomyces ambofaciens (strain ATCC 23877 / 3486 / DSM 40053 / JCM 4204 / NBRC 12836 / NRRL B-2516)</name>
    <dbReference type="NCBI Taxonomy" id="278992"/>
    <lineage>
        <taxon>Bacteria</taxon>
        <taxon>Bacillati</taxon>
        <taxon>Actinomycetota</taxon>
        <taxon>Actinomycetes</taxon>
        <taxon>Kitasatosporales</taxon>
        <taxon>Streptomycetaceae</taxon>
        <taxon>Streptomyces</taxon>
    </lineage>
</organism>
<dbReference type="GO" id="GO:0006355">
    <property type="term" value="P:regulation of DNA-templated transcription"/>
    <property type="evidence" value="ECO:0007669"/>
    <property type="project" value="InterPro"/>
</dbReference>
<gene>
    <name evidence="5" type="ORF">SAML0513</name>
</gene>
<dbReference type="InterPro" id="IPR029016">
    <property type="entry name" value="GAF-like_dom_sf"/>
</dbReference>
<evidence type="ECO:0000256" key="2">
    <source>
        <dbReference type="ARBA" id="ARBA00023125"/>
    </source>
</evidence>
<proteinExistence type="predicted"/>
<dbReference type="InterPro" id="IPR016032">
    <property type="entry name" value="Sig_transdc_resp-reg_C-effctor"/>
</dbReference>
<dbReference type="EMBL" id="AM238663">
    <property type="protein sequence ID" value="CAJ89500.1"/>
    <property type="molecule type" value="Genomic_DNA"/>
</dbReference>
<dbReference type="SMART" id="SM00421">
    <property type="entry name" value="HTH_LUXR"/>
    <property type="match status" value="1"/>
</dbReference>
<dbReference type="InterPro" id="IPR000792">
    <property type="entry name" value="Tscrpt_reg_LuxR_C"/>
</dbReference>
<dbReference type="PROSITE" id="PS00622">
    <property type="entry name" value="HTH_LUXR_1"/>
    <property type="match status" value="1"/>
</dbReference>
<dbReference type="Gene3D" id="3.30.450.40">
    <property type="match status" value="1"/>
</dbReference>
<dbReference type="PRINTS" id="PR00038">
    <property type="entry name" value="HTHLUXR"/>
</dbReference>
<dbReference type="CDD" id="cd06170">
    <property type="entry name" value="LuxR_C_like"/>
    <property type="match status" value="1"/>
</dbReference>
<dbReference type="SUPFAM" id="SSF46894">
    <property type="entry name" value="C-terminal effector domain of the bipartite response regulators"/>
    <property type="match status" value="1"/>
</dbReference>
<sequence length="395" mass="42049">MTPSNGGLAQDRSAGRLACIQTTGRISMPDARRHAEMLSDHAKVLSGADRVTDTRELFSRTSAKLRRLVPFDSAVWAATDPETGLITAPMLVENLGSGEGCAEYWESELLEENVLPFRDLARATVPAAGLRAATGDLPARSARFRRLLGSQGVDDELRTVLRVGGRTWAVVSLFRMRGGAPFGPAETTLLAGLSGPLASRVRRFARPSASGGGTDAPAPGLVLFDPSGEPMSINEEARQFLLQFPEGPSISSQLGLRLPIWVVATALQARAITRGRARAGGARTRIRTIDGHWLTCHASCLSGPAGQPGPVALVIEPTAAADRAVLIAEAYGLTSRELEITQLITRGLPTTEIAATLFISPHTVRDHLKAVFGKAGVSSRGELVARLFTEHYRPG</sequence>
<evidence type="ECO:0000313" key="5">
    <source>
        <dbReference type="EMBL" id="CAJ89500.1"/>
    </source>
</evidence>
<name>A3KIG8_STRA7</name>
<dbReference type="GO" id="GO:0003677">
    <property type="term" value="F:DNA binding"/>
    <property type="evidence" value="ECO:0007669"/>
    <property type="project" value="UniProtKB-KW"/>
</dbReference>
<dbReference type="PANTHER" id="PTHR44688:SF16">
    <property type="entry name" value="DNA-BINDING TRANSCRIPTIONAL ACTIVATOR DEVR_DOSR"/>
    <property type="match status" value="1"/>
</dbReference>
<evidence type="ECO:0000256" key="3">
    <source>
        <dbReference type="ARBA" id="ARBA00023163"/>
    </source>
</evidence>
<protein>
    <submittedName>
        <fullName evidence="5">Putative transcriptional regulator</fullName>
    </submittedName>
</protein>
<keyword evidence="2" id="KW-0238">DNA-binding</keyword>
<evidence type="ECO:0000259" key="4">
    <source>
        <dbReference type="PROSITE" id="PS50043"/>
    </source>
</evidence>
<dbReference type="PANTHER" id="PTHR44688">
    <property type="entry name" value="DNA-BINDING TRANSCRIPTIONAL ACTIVATOR DEVR_DOSR"/>
    <property type="match status" value="1"/>
</dbReference>
<dbReference type="AlphaFoldDB" id="A3KIG8"/>
<accession>A3KIG8</accession>
<keyword evidence="3" id="KW-0804">Transcription</keyword>
<dbReference type="PROSITE" id="PS50043">
    <property type="entry name" value="HTH_LUXR_2"/>
    <property type="match status" value="1"/>
</dbReference>
<keyword evidence="1" id="KW-0805">Transcription regulation</keyword>
<feature type="domain" description="HTH luxR-type" evidence="4">
    <location>
        <begin position="326"/>
        <end position="391"/>
    </location>
</feature>
<evidence type="ECO:0000256" key="1">
    <source>
        <dbReference type="ARBA" id="ARBA00023015"/>
    </source>
</evidence>